<dbReference type="Proteomes" id="UP000766986">
    <property type="component" value="Unassembled WGS sequence"/>
</dbReference>
<sequence length="181" mass="21997">MLNPLIISSMATKNWNNDFMAKVLEEAAWKELSSEFAWNEQLLEKYKDKVAWKEISNNSNIIWTVFMIEKFKNKVDWEELSGSDNEHLFTAENLEKYKEYWNWRELSRNSDIELTSALLEQFAEYWDWNEIIDCYHRDELYSIEFLEKYQDYIPASALQRSRLWDKLVEDEKKQLKIRILS</sequence>
<reference evidence="1 2" key="1">
    <citation type="journal article" date="2021" name="Sci. Rep.">
        <title>The distribution of antibiotic resistance genes in chicken gut microbiota commensals.</title>
        <authorList>
            <person name="Juricova H."/>
            <person name="Matiasovicova J."/>
            <person name="Kubasova T."/>
            <person name="Cejkova D."/>
            <person name="Rychlik I."/>
        </authorList>
    </citation>
    <scope>NUCLEOTIDE SEQUENCE [LARGE SCALE GENOMIC DNA]</scope>
    <source>
        <strain evidence="1 2">An772</strain>
    </source>
</reference>
<comment type="caution">
    <text evidence="1">The sequence shown here is derived from an EMBL/GenBank/DDBJ whole genome shotgun (WGS) entry which is preliminary data.</text>
</comment>
<evidence type="ECO:0000313" key="1">
    <source>
        <dbReference type="EMBL" id="MBM6734566.1"/>
    </source>
</evidence>
<evidence type="ECO:0000313" key="2">
    <source>
        <dbReference type="Proteomes" id="UP000766986"/>
    </source>
</evidence>
<protein>
    <submittedName>
        <fullName evidence="1">Uncharacterized protein</fullName>
    </submittedName>
</protein>
<gene>
    <name evidence="1" type="ORF">H7U35_04905</name>
</gene>
<organism evidence="1 2">
    <name type="scientific">Mediterranea massiliensis</name>
    <dbReference type="NCBI Taxonomy" id="1841865"/>
    <lineage>
        <taxon>Bacteria</taxon>
        <taxon>Pseudomonadati</taxon>
        <taxon>Bacteroidota</taxon>
        <taxon>Bacteroidia</taxon>
        <taxon>Bacteroidales</taxon>
        <taxon>Bacteroidaceae</taxon>
        <taxon>Mediterranea</taxon>
    </lineage>
</organism>
<accession>A0ABS2DYV9</accession>
<keyword evidence="2" id="KW-1185">Reference proteome</keyword>
<dbReference type="EMBL" id="JACLYZ010000008">
    <property type="protein sequence ID" value="MBM6734566.1"/>
    <property type="molecule type" value="Genomic_DNA"/>
</dbReference>
<name>A0ABS2DYV9_9BACT</name>
<proteinExistence type="predicted"/>